<gene>
    <name evidence="2" type="ORF">Q9L58_000756</name>
</gene>
<protein>
    <submittedName>
        <fullName evidence="2">Uncharacterized protein</fullName>
    </submittedName>
</protein>
<proteinExistence type="predicted"/>
<name>A0ABR3GW66_9PEZI</name>
<feature type="region of interest" description="Disordered" evidence="1">
    <location>
        <begin position="105"/>
        <end position="149"/>
    </location>
</feature>
<evidence type="ECO:0000313" key="3">
    <source>
        <dbReference type="Proteomes" id="UP001447188"/>
    </source>
</evidence>
<feature type="compositionally biased region" description="Acidic residues" evidence="1">
    <location>
        <begin position="350"/>
        <end position="373"/>
    </location>
</feature>
<keyword evidence="3" id="KW-1185">Reference proteome</keyword>
<feature type="region of interest" description="Disordered" evidence="1">
    <location>
        <begin position="342"/>
        <end position="381"/>
    </location>
</feature>
<sequence>MATNYPENARRLVRDQVELDTWFRLYHVSFQDPTRFATVLVDIFHRATHAAAEIQGETRAEILVRSGYNTILRILREIEGLPDHRHRQDAGNILVEVNRRENGEAPLPLLSRPLNPPPPPRSQAKIDADGTLRTPFDDSDVDSRMPPYGPDDGLPIPWIRLRENNLPPPVQNEINLQVANQLSSTFAQTEDARQSIENILLAGTSCRGLDPLMYLDNPAELVLEMPRHLQFLDDPIGRVDDALLERAQWPKLDIFDLRRGSAAKYGPLQESDYIYQFFTLVREILCQPEVARKYVIVLRGYPNRYQNDTPEEFVDEPVPSVDEVECIIKFITMTFPEIQIKPNGDKYVGDDDDDAYEDDEDDDDDDDDDDEENNMTAYGVHDREEYPATIDINGGLFNCIEEFQREGKPYGHLLYHTFIVVAHEMGHYLNTCAWYRNGGIQENEFDTPRRMRWYQQIETYEYLQSEDYNRFWSRMGEMGEIIEWLLCNYLSDVNITSSAAETPRNIKVTCWGSYAGQHRITPGRRQIVIRSRPGARLFRGLPMVRMEDAEELREFLVNEENWDQNQQDIADLLRAPPGLV</sequence>
<organism evidence="2 3">
    <name type="scientific">Discina gigas</name>
    <dbReference type="NCBI Taxonomy" id="1032678"/>
    <lineage>
        <taxon>Eukaryota</taxon>
        <taxon>Fungi</taxon>
        <taxon>Dikarya</taxon>
        <taxon>Ascomycota</taxon>
        <taxon>Pezizomycotina</taxon>
        <taxon>Pezizomycetes</taxon>
        <taxon>Pezizales</taxon>
        <taxon>Discinaceae</taxon>
        <taxon>Discina</taxon>
    </lineage>
</organism>
<reference evidence="2 3" key="1">
    <citation type="submission" date="2024-02" db="EMBL/GenBank/DDBJ databases">
        <title>Discinaceae phylogenomics.</title>
        <authorList>
            <person name="Dirks A.C."/>
            <person name="James T.Y."/>
        </authorList>
    </citation>
    <scope>NUCLEOTIDE SEQUENCE [LARGE SCALE GENOMIC DNA]</scope>
    <source>
        <strain evidence="2 3">ACD0624</strain>
    </source>
</reference>
<dbReference type="Proteomes" id="UP001447188">
    <property type="component" value="Unassembled WGS sequence"/>
</dbReference>
<dbReference type="EMBL" id="JBBBZM010000005">
    <property type="protein sequence ID" value="KAL0640198.1"/>
    <property type="molecule type" value="Genomic_DNA"/>
</dbReference>
<evidence type="ECO:0000256" key="1">
    <source>
        <dbReference type="SAM" id="MobiDB-lite"/>
    </source>
</evidence>
<evidence type="ECO:0000313" key="2">
    <source>
        <dbReference type="EMBL" id="KAL0640198.1"/>
    </source>
</evidence>
<comment type="caution">
    <text evidence="2">The sequence shown here is derived from an EMBL/GenBank/DDBJ whole genome shotgun (WGS) entry which is preliminary data.</text>
</comment>
<accession>A0ABR3GW66</accession>